<gene>
    <name evidence="1" type="ORF">METZ01_LOCUS472125</name>
</gene>
<dbReference type="AlphaFoldDB" id="A0A383BHI9"/>
<evidence type="ECO:0008006" key="2">
    <source>
        <dbReference type="Google" id="ProtNLM"/>
    </source>
</evidence>
<dbReference type="GO" id="GO:0003700">
    <property type="term" value="F:DNA-binding transcription factor activity"/>
    <property type="evidence" value="ECO:0007669"/>
    <property type="project" value="TreeGrafter"/>
</dbReference>
<dbReference type="Gene3D" id="1.10.10.10">
    <property type="entry name" value="Winged helix-like DNA-binding domain superfamily/Winged helix DNA-binding domain"/>
    <property type="match status" value="1"/>
</dbReference>
<dbReference type="InterPro" id="IPR000944">
    <property type="entry name" value="Tscrpt_reg_Rrf2"/>
</dbReference>
<dbReference type="InterPro" id="IPR036390">
    <property type="entry name" value="WH_DNA-bd_sf"/>
</dbReference>
<dbReference type="PANTHER" id="PTHR33221">
    <property type="entry name" value="WINGED HELIX-TURN-HELIX TRANSCRIPTIONAL REGULATOR, RRF2 FAMILY"/>
    <property type="match status" value="1"/>
</dbReference>
<dbReference type="InterPro" id="IPR036388">
    <property type="entry name" value="WH-like_DNA-bd_sf"/>
</dbReference>
<dbReference type="PANTHER" id="PTHR33221:SF15">
    <property type="entry name" value="HTH-TYPE TRANSCRIPTIONAL REGULATOR YWGB-RELATED"/>
    <property type="match status" value="1"/>
</dbReference>
<dbReference type="InterPro" id="IPR030489">
    <property type="entry name" value="TR_Rrf2-type_CS"/>
</dbReference>
<dbReference type="SUPFAM" id="SSF46785">
    <property type="entry name" value="Winged helix' DNA-binding domain"/>
    <property type="match status" value="1"/>
</dbReference>
<name>A0A383BHI9_9ZZZZ</name>
<reference evidence="1" key="1">
    <citation type="submission" date="2018-05" db="EMBL/GenBank/DDBJ databases">
        <authorList>
            <person name="Lanie J.A."/>
            <person name="Ng W.-L."/>
            <person name="Kazmierczak K.M."/>
            <person name="Andrzejewski T.M."/>
            <person name="Davidsen T.M."/>
            <person name="Wayne K.J."/>
            <person name="Tettelin H."/>
            <person name="Glass J.I."/>
            <person name="Rusch D."/>
            <person name="Podicherti R."/>
            <person name="Tsui H.-C.T."/>
            <person name="Winkler M.E."/>
        </authorList>
    </citation>
    <scope>NUCLEOTIDE SEQUENCE</scope>
</reference>
<dbReference type="EMBL" id="UINC01200403">
    <property type="protein sequence ID" value="SVE19271.1"/>
    <property type="molecule type" value="Genomic_DNA"/>
</dbReference>
<proteinExistence type="predicted"/>
<accession>A0A383BHI9</accession>
<dbReference type="PROSITE" id="PS51197">
    <property type="entry name" value="HTH_RRF2_2"/>
    <property type="match status" value="1"/>
</dbReference>
<dbReference type="GO" id="GO:0005829">
    <property type="term" value="C:cytosol"/>
    <property type="evidence" value="ECO:0007669"/>
    <property type="project" value="TreeGrafter"/>
</dbReference>
<sequence>MFSQTVEYALRATVHLAMNNDRPQKTNQIADATQVPTAYLAKVLRELNRHGLVHSQRGLGGGISLAKSPE</sequence>
<dbReference type="Pfam" id="PF02082">
    <property type="entry name" value="Rrf2"/>
    <property type="match status" value="1"/>
</dbReference>
<dbReference type="NCBIfam" id="TIGR00738">
    <property type="entry name" value="rrf2_super"/>
    <property type="match status" value="1"/>
</dbReference>
<protein>
    <recommendedName>
        <fullName evidence="2">Rrf2 family transcriptional regulator</fullName>
    </recommendedName>
</protein>
<organism evidence="1">
    <name type="scientific">marine metagenome</name>
    <dbReference type="NCBI Taxonomy" id="408172"/>
    <lineage>
        <taxon>unclassified sequences</taxon>
        <taxon>metagenomes</taxon>
        <taxon>ecological metagenomes</taxon>
    </lineage>
</organism>
<feature type="non-terminal residue" evidence="1">
    <location>
        <position position="70"/>
    </location>
</feature>
<evidence type="ECO:0000313" key="1">
    <source>
        <dbReference type="EMBL" id="SVE19271.1"/>
    </source>
</evidence>
<dbReference type="PROSITE" id="PS01332">
    <property type="entry name" value="HTH_RRF2_1"/>
    <property type="match status" value="1"/>
</dbReference>